<dbReference type="InterPro" id="IPR049254">
    <property type="entry name" value="Phage_tail_terminator"/>
</dbReference>
<dbReference type="Proteomes" id="UP000050996">
    <property type="component" value="Unassembled WGS sequence"/>
</dbReference>
<evidence type="ECO:0008006" key="3">
    <source>
        <dbReference type="Google" id="ProtNLM"/>
    </source>
</evidence>
<proteinExistence type="predicted"/>
<dbReference type="EMBL" id="LJIX01000006">
    <property type="protein sequence ID" value="KQL17679.1"/>
    <property type="molecule type" value="Genomic_DNA"/>
</dbReference>
<accession>A0A0Q3VFF0</accession>
<evidence type="ECO:0000313" key="1">
    <source>
        <dbReference type="EMBL" id="KQL17679.1"/>
    </source>
</evidence>
<comment type="caution">
    <text evidence="1">The sequence shown here is derived from an EMBL/GenBank/DDBJ whole genome shotgun (WGS) entry which is preliminary data.</text>
</comment>
<name>A0A0Q3VFF0_9BACI</name>
<dbReference type="RefSeq" id="WP_056682174.1">
    <property type="nucleotide sequence ID" value="NZ_LJIX01000006.1"/>
</dbReference>
<reference evidence="1 2" key="1">
    <citation type="submission" date="2015-09" db="EMBL/GenBank/DDBJ databases">
        <title>Genome sequencing project for genomic taxonomy and phylogenomics of Bacillus-like bacteria.</title>
        <authorList>
            <person name="Liu B."/>
            <person name="Wang J."/>
            <person name="Zhu Y."/>
            <person name="Liu G."/>
            <person name="Chen Q."/>
            <person name="Chen Z."/>
            <person name="Lan J."/>
            <person name="Che J."/>
            <person name="Ge C."/>
            <person name="Shi H."/>
            <person name="Pan Z."/>
            <person name="Liu X."/>
        </authorList>
    </citation>
    <scope>NUCLEOTIDE SEQUENCE [LARGE SCALE GENOMIC DNA]</scope>
    <source>
        <strain evidence="1 2">FJAT-18043</strain>
    </source>
</reference>
<organism evidence="1 2">
    <name type="scientific">Cytobacillus solani</name>
    <dbReference type="NCBI Taxonomy" id="1637975"/>
    <lineage>
        <taxon>Bacteria</taxon>
        <taxon>Bacillati</taxon>
        <taxon>Bacillota</taxon>
        <taxon>Bacilli</taxon>
        <taxon>Bacillales</taxon>
        <taxon>Bacillaceae</taxon>
        <taxon>Cytobacillus</taxon>
    </lineage>
</organism>
<sequence>MQINDVIDAIAIKLHQTFGNSFTIYKDSIEQGFQEPCFFIALLEPDIKQMIGNRFHRTLPFDIHYFGHSTTNAYKIVDDLMFNMDYIQCLNGDLLKGTKMSANLVDSVLHFFVSYNMFVLKETIPEDSMEGLSINGSMRGE</sequence>
<keyword evidence="2" id="KW-1185">Reference proteome</keyword>
<dbReference type="Pfam" id="PF20765">
    <property type="entry name" value="Phage_tail_terminator_8"/>
    <property type="match status" value="1"/>
</dbReference>
<protein>
    <recommendedName>
        <fullName evidence="3">Phage protein</fullName>
    </recommendedName>
</protein>
<evidence type="ECO:0000313" key="2">
    <source>
        <dbReference type="Proteomes" id="UP000050996"/>
    </source>
</evidence>
<dbReference type="AlphaFoldDB" id="A0A0Q3VFF0"/>
<dbReference type="PATRIC" id="fig|1637975.4.peg.263"/>
<gene>
    <name evidence="1" type="ORF">AN957_03005</name>
</gene>
<dbReference type="STRING" id="1637975.AN957_03005"/>